<evidence type="ECO:0000313" key="2">
    <source>
        <dbReference type="Proteomes" id="UP000075324"/>
    </source>
</evidence>
<comment type="caution">
    <text evidence="1">The sequence shown here is derived from an EMBL/GenBank/DDBJ whole genome shotgun (WGS) entry which is preliminary data.</text>
</comment>
<proteinExistence type="predicted"/>
<name>A0A150MGB3_9BACL</name>
<dbReference type="EMBL" id="LQYW01000165">
    <property type="protein sequence ID" value="KYD23463.1"/>
    <property type="molecule type" value="Genomic_DNA"/>
</dbReference>
<protein>
    <submittedName>
        <fullName evidence="1">Uncharacterized protein</fullName>
    </submittedName>
</protein>
<dbReference type="Proteomes" id="UP000075324">
    <property type="component" value="Unassembled WGS sequence"/>
</dbReference>
<organism evidence="1 2">
    <name type="scientific">Parageobacillus toebii</name>
    <dbReference type="NCBI Taxonomy" id="153151"/>
    <lineage>
        <taxon>Bacteria</taxon>
        <taxon>Bacillati</taxon>
        <taxon>Bacillota</taxon>
        <taxon>Bacilli</taxon>
        <taxon>Bacillales</taxon>
        <taxon>Anoxybacillaceae</taxon>
        <taxon>Parageobacillus</taxon>
    </lineage>
</organism>
<dbReference type="PATRIC" id="fig|153151.4.peg.1636"/>
<accession>A0A150MGB3</accession>
<evidence type="ECO:0000313" key="1">
    <source>
        <dbReference type="EMBL" id="KYD23463.1"/>
    </source>
</evidence>
<gene>
    <name evidence="1" type="ORF">B4110_3217</name>
</gene>
<sequence>MLLKLAQEDRRIVTDDVIIDLIALIYQSFINHNVTGNGQREGLKMMKMKQNG</sequence>
<reference evidence="1 2" key="1">
    <citation type="submission" date="2016-01" db="EMBL/GenBank/DDBJ databases">
        <title>Draft Genome Sequences of Seven Thermophilic Sporeformers Isolated from Foods.</title>
        <authorList>
            <person name="Berendsen E.M."/>
            <person name="Wells-Bennik M.H."/>
            <person name="Krawcyk A.O."/>
            <person name="De Jong A."/>
            <person name="Holsappel S."/>
            <person name="Eijlander R.T."/>
            <person name="Kuipers O.P."/>
        </authorList>
    </citation>
    <scope>NUCLEOTIDE SEQUENCE [LARGE SCALE GENOMIC DNA]</scope>
    <source>
        <strain evidence="1 2">B4110</strain>
    </source>
</reference>
<dbReference type="AlphaFoldDB" id="A0A150MGB3"/>